<protein>
    <recommendedName>
        <fullName evidence="3">TIR domain-containing protein</fullName>
    </recommendedName>
</protein>
<evidence type="ECO:0000313" key="1">
    <source>
        <dbReference type="EMBL" id="CAE7598580.1"/>
    </source>
</evidence>
<reference evidence="1" key="1">
    <citation type="submission" date="2021-02" db="EMBL/GenBank/DDBJ databases">
        <authorList>
            <person name="Dougan E. K."/>
            <person name="Rhodes N."/>
            <person name="Thang M."/>
            <person name="Chan C."/>
        </authorList>
    </citation>
    <scope>NUCLEOTIDE SEQUENCE</scope>
</reference>
<evidence type="ECO:0000313" key="2">
    <source>
        <dbReference type="Proteomes" id="UP000604046"/>
    </source>
</evidence>
<sequence>MFSARFDGGEVEHMFRRIHRKLEGRGYKIFMVEADAGEDFGRKTSAFLGQLKKQKGVLLAVCTDHYAEITRSPYSSYEELRFCYNNRIGILPLRLCEEWPPDPPSGPEHPYDKDGEACGLLSLAMPDNVVFVECRSRSEDDIAMDIAEQLHRGGLTSGHGKEARRVSGCQNFSC</sequence>
<comment type="caution">
    <text evidence="1">The sequence shown here is derived from an EMBL/GenBank/DDBJ whole genome shotgun (WGS) entry which is preliminary data.</text>
</comment>
<dbReference type="AlphaFoldDB" id="A0A812V4Z5"/>
<evidence type="ECO:0008006" key="3">
    <source>
        <dbReference type="Google" id="ProtNLM"/>
    </source>
</evidence>
<gene>
    <name evidence="1" type="ORF">SNAT2548_LOCUS34062</name>
</gene>
<dbReference type="OrthoDB" id="411940at2759"/>
<dbReference type="EMBL" id="CAJNDS010002790">
    <property type="protein sequence ID" value="CAE7598580.1"/>
    <property type="molecule type" value="Genomic_DNA"/>
</dbReference>
<proteinExistence type="predicted"/>
<accession>A0A812V4Z5</accession>
<keyword evidence="2" id="KW-1185">Reference proteome</keyword>
<organism evidence="1 2">
    <name type="scientific">Symbiodinium natans</name>
    <dbReference type="NCBI Taxonomy" id="878477"/>
    <lineage>
        <taxon>Eukaryota</taxon>
        <taxon>Sar</taxon>
        <taxon>Alveolata</taxon>
        <taxon>Dinophyceae</taxon>
        <taxon>Suessiales</taxon>
        <taxon>Symbiodiniaceae</taxon>
        <taxon>Symbiodinium</taxon>
    </lineage>
</organism>
<name>A0A812V4Z5_9DINO</name>
<dbReference type="Proteomes" id="UP000604046">
    <property type="component" value="Unassembled WGS sequence"/>
</dbReference>